<reference evidence="6" key="2">
    <citation type="submission" date="2020-10" db="UniProtKB">
        <authorList>
            <consortium name="WormBaseParasite"/>
        </authorList>
    </citation>
    <scope>IDENTIFICATION</scope>
</reference>
<dbReference type="PANTHER" id="PTHR45680">
    <property type="entry name" value="NUCLEAR HORMONE RECEPTOR FAMILY"/>
    <property type="match status" value="1"/>
</dbReference>
<feature type="domain" description="NR LBD" evidence="4">
    <location>
        <begin position="1"/>
        <end position="210"/>
    </location>
</feature>
<dbReference type="PANTHER" id="PTHR45680:SF23">
    <property type="entry name" value="NUCLEAR HORMONE RECEPTOR FAMILY"/>
    <property type="match status" value="1"/>
</dbReference>
<dbReference type="WBParaSite" id="Pan_g19417.t1">
    <property type="protein sequence ID" value="Pan_g19417.t1"/>
    <property type="gene ID" value="Pan_g19417"/>
</dbReference>
<keyword evidence="5" id="KW-1185">Reference proteome</keyword>
<dbReference type="SMART" id="SM00430">
    <property type="entry name" value="HOLI"/>
    <property type="match status" value="1"/>
</dbReference>
<evidence type="ECO:0000256" key="2">
    <source>
        <dbReference type="ARBA" id="ARBA00023163"/>
    </source>
</evidence>
<proteinExistence type="predicted"/>
<evidence type="ECO:0000313" key="6">
    <source>
        <dbReference type="WBParaSite" id="Pan_g19417.t1"/>
    </source>
</evidence>
<name>A0A7E4VCQ2_PANRE</name>
<dbReference type="InterPro" id="IPR051152">
    <property type="entry name" value="C.elegans_Orphan_NR"/>
</dbReference>
<reference evidence="5" key="1">
    <citation type="journal article" date="2013" name="Genetics">
        <title>The draft genome and transcriptome of Panagrellus redivivus are shaped by the harsh demands of a free-living lifestyle.</title>
        <authorList>
            <person name="Srinivasan J."/>
            <person name="Dillman A.R."/>
            <person name="Macchietto M.G."/>
            <person name="Heikkinen L."/>
            <person name="Lakso M."/>
            <person name="Fracchia K.M."/>
            <person name="Antoshechkin I."/>
            <person name="Mortazavi A."/>
            <person name="Wong G."/>
            <person name="Sternberg P.W."/>
        </authorList>
    </citation>
    <scope>NUCLEOTIDE SEQUENCE [LARGE SCALE GENOMIC DNA]</scope>
    <source>
        <strain evidence="5">MT8872</strain>
    </source>
</reference>
<evidence type="ECO:0000256" key="3">
    <source>
        <dbReference type="ARBA" id="ARBA00023170"/>
    </source>
</evidence>
<accession>A0A7E4VCQ2</accession>
<dbReference type="AlphaFoldDB" id="A0A7E4VCQ2"/>
<dbReference type="Proteomes" id="UP000492821">
    <property type="component" value="Unassembled WGS sequence"/>
</dbReference>
<organism evidence="5 6">
    <name type="scientific">Panagrellus redivivus</name>
    <name type="common">Microworm</name>
    <dbReference type="NCBI Taxonomy" id="6233"/>
    <lineage>
        <taxon>Eukaryota</taxon>
        <taxon>Metazoa</taxon>
        <taxon>Ecdysozoa</taxon>
        <taxon>Nematoda</taxon>
        <taxon>Chromadorea</taxon>
        <taxon>Rhabditida</taxon>
        <taxon>Tylenchina</taxon>
        <taxon>Panagrolaimomorpha</taxon>
        <taxon>Panagrolaimoidea</taxon>
        <taxon>Panagrolaimidae</taxon>
        <taxon>Panagrellus</taxon>
    </lineage>
</organism>
<evidence type="ECO:0000259" key="4">
    <source>
        <dbReference type="PROSITE" id="PS51843"/>
    </source>
</evidence>
<dbReference type="PROSITE" id="PS51843">
    <property type="entry name" value="NR_LBD"/>
    <property type="match status" value="1"/>
</dbReference>
<dbReference type="SUPFAM" id="SSF48508">
    <property type="entry name" value="Nuclear receptor ligand-binding domain"/>
    <property type="match status" value="1"/>
</dbReference>
<evidence type="ECO:0000256" key="1">
    <source>
        <dbReference type="ARBA" id="ARBA00023015"/>
    </source>
</evidence>
<dbReference type="Gene3D" id="1.10.565.10">
    <property type="entry name" value="Retinoid X Receptor"/>
    <property type="match status" value="1"/>
</dbReference>
<protein>
    <submittedName>
        <fullName evidence="6">NR LBD domain-containing protein</fullName>
    </submittedName>
</protein>
<dbReference type="InterPro" id="IPR035500">
    <property type="entry name" value="NHR-like_dom_sf"/>
</dbReference>
<dbReference type="Pfam" id="PF00104">
    <property type="entry name" value="Hormone_recep"/>
    <property type="match status" value="1"/>
</dbReference>
<keyword evidence="1" id="KW-0805">Transcription regulation</keyword>
<keyword evidence="2" id="KW-0804">Transcription</keyword>
<keyword evidence="3" id="KW-0675">Receptor</keyword>
<evidence type="ECO:0000313" key="5">
    <source>
        <dbReference type="Proteomes" id="UP000492821"/>
    </source>
</evidence>
<sequence length="210" mass="25116">MEKYSTHVAEMFMSCRQFVILPYEDKFKLYKRAWNMIHALERMYSTVVIYGSDLNDNRQVFTNTMTIDTQKTGVYATNIDPQKFQDLMKFCFPLKQLMEDTMLVPMKHLRLTHFEFSYMIIYFMFNVHDSRDLAPSTVRAGRQLLDQFCTELHNYYTLEVQMPNYAARITKMHTLIAAAKQHSSNFKDYMTMAKIFDIFICNFYECELFE</sequence>
<dbReference type="InterPro" id="IPR000536">
    <property type="entry name" value="Nucl_hrmn_rcpt_lig-bd"/>
</dbReference>